<evidence type="ECO:0000256" key="7">
    <source>
        <dbReference type="SAM" id="MobiDB-lite"/>
    </source>
</evidence>
<dbReference type="Gene3D" id="3.30.710.10">
    <property type="entry name" value="Potassium Channel Kv1.1, Chain A"/>
    <property type="match status" value="1"/>
</dbReference>
<keyword evidence="3 6" id="KW-0863">Zinc-finger</keyword>
<feature type="domain" description="C2H2-type" evidence="9">
    <location>
        <begin position="428"/>
        <end position="456"/>
    </location>
</feature>
<feature type="region of interest" description="Disordered" evidence="7">
    <location>
        <begin position="236"/>
        <end position="260"/>
    </location>
</feature>
<organism evidence="11 12">
    <name type="scientific">Trichomalopsis sarcophagae</name>
    <dbReference type="NCBI Taxonomy" id="543379"/>
    <lineage>
        <taxon>Eukaryota</taxon>
        <taxon>Metazoa</taxon>
        <taxon>Ecdysozoa</taxon>
        <taxon>Arthropoda</taxon>
        <taxon>Hexapoda</taxon>
        <taxon>Insecta</taxon>
        <taxon>Pterygota</taxon>
        <taxon>Neoptera</taxon>
        <taxon>Endopterygota</taxon>
        <taxon>Hymenoptera</taxon>
        <taxon>Apocrita</taxon>
        <taxon>Proctotrupomorpha</taxon>
        <taxon>Chalcidoidea</taxon>
        <taxon>Pteromalidae</taxon>
        <taxon>Pteromalinae</taxon>
        <taxon>Trichomalopsis</taxon>
    </lineage>
</organism>
<evidence type="ECO:0000313" key="11">
    <source>
        <dbReference type="EMBL" id="OXU23171.1"/>
    </source>
</evidence>
<feature type="domain" description="BTB" evidence="8">
    <location>
        <begin position="35"/>
        <end position="100"/>
    </location>
</feature>
<dbReference type="SMART" id="SM00355">
    <property type="entry name" value="ZnF_C2H2"/>
    <property type="match status" value="6"/>
</dbReference>
<dbReference type="GO" id="GO:0005634">
    <property type="term" value="C:nucleus"/>
    <property type="evidence" value="ECO:0007669"/>
    <property type="project" value="UniProtKB-SubCell"/>
</dbReference>
<dbReference type="GO" id="GO:0008270">
    <property type="term" value="F:zinc ion binding"/>
    <property type="evidence" value="ECO:0007669"/>
    <property type="project" value="UniProtKB-KW"/>
</dbReference>
<gene>
    <name evidence="11" type="ORF">TSAR_001487</name>
</gene>
<feature type="compositionally biased region" description="Polar residues" evidence="7">
    <location>
        <begin position="238"/>
        <end position="255"/>
    </location>
</feature>
<dbReference type="GO" id="GO:0003677">
    <property type="term" value="F:DNA binding"/>
    <property type="evidence" value="ECO:0007669"/>
    <property type="project" value="InterPro"/>
</dbReference>
<feature type="domain" description="BED-type" evidence="10">
    <location>
        <begin position="579"/>
        <end position="618"/>
    </location>
</feature>
<dbReference type="Pfam" id="PF00096">
    <property type="entry name" value="zf-C2H2"/>
    <property type="match status" value="2"/>
</dbReference>
<evidence type="ECO:0000256" key="4">
    <source>
        <dbReference type="ARBA" id="ARBA00022833"/>
    </source>
</evidence>
<dbReference type="PANTHER" id="PTHR23110:SF106">
    <property type="entry name" value="FI01104P"/>
    <property type="match status" value="1"/>
</dbReference>
<dbReference type="InterPro" id="IPR013087">
    <property type="entry name" value="Znf_C2H2_type"/>
</dbReference>
<feature type="compositionally biased region" description="Basic and acidic residues" evidence="7">
    <location>
        <begin position="186"/>
        <end position="210"/>
    </location>
</feature>
<comment type="caution">
    <text evidence="11">The sequence shown here is derived from an EMBL/GenBank/DDBJ whole genome shotgun (WGS) entry which is preliminary data.</text>
</comment>
<dbReference type="GO" id="GO:0048513">
    <property type="term" value="P:animal organ development"/>
    <property type="evidence" value="ECO:0007669"/>
    <property type="project" value="UniProtKB-ARBA"/>
</dbReference>
<dbReference type="SUPFAM" id="SSF54695">
    <property type="entry name" value="POZ domain"/>
    <property type="match status" value="1"/>
</dbReference>
<dbReference type="GO" id="GO:0003006">
    <property type="term" value="P:developmental process involved in reproduction"/>
    <property type="evidence" value="ECO:0007669"/>
    <property type="project" value="UniProtKB-ARBA"/>
</dbReference>
<dbReference type="InterPro" id="IPR000210">
    <property type="entry name" value="BTB/POZ_dom"/>
</dbReference>
<evidence type="ECO:0000256" key="6">
    <source>
        <dbReference type="PROSITE-ProRule" id="PRU00042"/>
    </source>
</evidence>
<feature type="domain" description="C2H2-type" evidence="9">
    <location>
        <begin position="508"/>
        <end position="535"/>
    </location>
</feature>
<dbReference type="GO" id="GO:0048666">
    <property type="term" value="P:neuron development"/>
    <property type="evidence" value="ECO:0007669"/>
    <property type="project" value="UniProtKB-ARBA"/>
</dbReference>
<evidence type="ECO:0008006" key="13">
    <source>
        <dbReference type="Google" id="ProtNLM"/>
    </source>
</evidence>
<dbReference type="InterPro" id="IPR036236">
    <property type="entry name" value="Znf_C2H2_sf"/>
</dbReference>
<evidence type="ECO:0000259" key="8">
    <source>
        <dbReference type="PROSITE" id="PS50097"/>
    </source>
</evidence>
<dbReference type="OrthoDB" id="10261408at2759"/>
<dbReference type="SMART" id="SM00225">
    <property type="entry name" value="BTB"/>
    <property type="match status" value="1"/>
</dbReference>
<keyword evidence="12" id="KW-1185">Reference proteome</keyword>
<evidence type="ECO:0000256" key="1">
    <source>
        <dbReference type="ARBA" id="ARBA00004123"/>
    </source>
</evidence>
<proteinExistence type="predicted"/>
<dbReference type="InterPro" id="IPR003656">
    <property type="entry name" value="Znf_BED"/>
</dbReference>
<feature type="non-terminal residue" evidence="11">
    <location>
        <position position="1"/>
    </location>
</feature>
<evidence type="ECO:0000313" key="12">
    <source>
        <dbReference type="Proteomes" id="UP000215335"/>
    </source>
</evidence>
<evidence type="ECO:0000256" key="5">
    <source>
        <dbReference type="ARBA" id="ARBA00023242"/>
    </source>
</evidence>
<dbReference type="Pfam" id="PF00651">
    <property type="entry name" value="BTB"/>
    <property type="match status" value="1"/>
</dbReference>
<evidence type="ECO:0000259" key="10">
    <source>
        <dbReference type="PROSITE" id="PS50808"/>
    </source>
</evidence>
<reference evidence="11 12" key="1">
    <citation type="journal article" date="2017" name="Curr. Biol.">
        <title>The Evolution of Venom by Co-option of Single-Copy Genes.</title>
        <authorList>
            <person name="Martinson E.O."/>
            <person name="Mrinalini"/>
            <person name="Kelkar Y.D."/>
            <person name="Chang C.H."/>
            <person name="Werren J.H."/>
        </authorList>
    </citation>
    <scope>NUCLEOTIDE SEQUENCE [LARGE SCALE GENOMIC DNA]</scope>
    <source>
        <strain evidence="11 12">Alberta</strain>
        <tissue evidence="11">Whole body</tissue>
    </source>
</reference>
<dbReference type="Gene3D" id="3.30.160.60">
    <property type="entry name" value="Classic Zinc Finger"/>
    <property type="match status" value="3"/>
</dbReference>
<dbReference type="GO" id="GO:0006357">
    <property type="term" value="P:regulation of transcription by RNA polymerase II"/>
    <property type="evidence" value="ECO:0007669"/>
    <property type="project" value="TreeGrafter"/>
</dbReference>
<accession>A0A232EXR9</accession>
<keyword evidence="4" id="KW-0862">Zinc</keyword>
<protein>
    <recommendedName>
        <fullName evidence="13">BTB domain-containing protein</fullName>
    </recommendedName>
</protein>
<keyword evidence="5" id="KW-0539">Nucleus</keyword>
<dbReference type="PROSITE" id="PS00028">
    <property type="entry name" value="ZINC_FINGER_C2H2_1"/>
    <property type="match status" value="5"/>
</dbReference>
<feature type="compositionally biased region" description="Acidic residues" evidence="7">
    <location>
        <begin position="128"/>
        <end position="137"/>
    </location>
</feature>
<evidence type="ECO:0000259" key="9">
    <source>
        <dbReference type="PROSITE" id="PS50157"/>
    </source>
</evidence>
<feature type="domain" description="C2H2-type" evidence="9">
    <location>
        <begin position="595"/>
        <end position="618"/>
    </location>
</feature>
<evidence type="ECO:0000256" key="2">
    <source>
        <dbReference type="ARBA" id="ARBA00022723"/>
    </source>
</evidence>
<dbReference type="PANTHER" id="PTHR23110">
    <property type="entry name" value="BTB DOMAIN TRANSCRIPTION FACTOR"/>
    <property type="match status" value="1"/>
</dbReference>
<dbReference type="SUPFAM" id="SSF57667">
    <property type="entry name" value="beta-beta-alpha zinc fingers"/>
    <property type="match status" value="3"/>
</dbReference>
<keyword evidence="2" id="KW-0479">Metal-binding</keyword>
<dbReference type="EMBL" id="NNAY01001706">
    <property type="protein sequence ID" value="OXU23171.1"/>
    <property type="molecule type" value="Genomic_DNA"/>
</dbReference>
<dbReference type="PROSITE" id="PS50157">
    <property type="entry name" value="ZINC_FINGER_C2H2_2"/>
    <property type="match status" value="5"/>
</dbReference>
<sequence length="649" mass="72529">AGIMGSSQQFSLRWNNYLKHITNAFDTLRSDEDLVDVTLSCEGKRIRAHKMLLSACSTYFRDLFKENPCQHPVIIFRNVKFDDLAALVDFIYQGEVNVVQEQLDSFMTTAELLAVQGLTDGSRKDDSLAEDDVEIPSEPEVQLRNASGKVITNDKGNKSPSSPLPYHLAESHKSEAPPPNKRRRYRENSNAHSEKSNRHASSPKDSDKTDSQTVQEPVEIIPLMPNLKMEMPEYLEQDGSSCSYEEQSTGESSNKILDDNPDLLDNEQKPDITQTFYSNQSSTDNLDASKSSDIGYLLSKPGTSSGDRISHELLQGESVNFSKENSITYGGVTYVTGQPHSLSKANGHGKVCIHCKRRGVLTSRGKLQQPGDTSGSTGPNPDLGAYVDDDDNEQSSDSELLFRCRICWKGFKHPISLTLHKDLHTGQTRCPICQRIFSRSYDMRVHLLRIHKQQPTHESPTAAAVATLGQQHEFQPPADVVGNSASSNGFEVVLRRRSRPLHDENGRWVCDVCGKIYNRGDSLAHHRSIHRGDTICPICQAVFTRKYTMRCHLVNVHDARTVVIEQPSHSCKLCGKSFWNRDSMYKHMNMHKGTTQCPVCHKVLSRTTHMKRHLKNRHGWVPLGAAGANAGGLWDANGSTLAIQLVVKW</sequence>
<dbReference type="PROSITE" id="PS50097">
    <property type="entry name" value="BTB"/>
    <property type="match status" value="1"/>
</dbReference>
<name>A0A232EXR9_9HYME</name>
<feature type="domain" description="C2H2-type" evidence="9">
    <location>
        <begin position="402"/>
        <end position="429"/>
    </location>
</feature>
<feature type="region of interest" description="Disordered" evidence="7">
    <location>
        <begin position="120"/>
        <end position="221"/>
    </location>
</feature>
<feature type="domain" description="C2H2-type" evidence="9">
    <location>
        <begin position="569"/>
        <end position="596"/>
    </location>
</feature>
<evidence type="ECO:0000256" key="3">
    <source>
        <dbReference type="ARBA" id="ARBA00022771"/>
    </source>
</evidence>
<dbReference type="InterPro" id="IPR051095">
    <property type="entry name" value="Dros_DevTransReg"/>
</dbReference>
<dbReference type="CDD" id="cd18315">
    <property type="entry name" value="BTB_POZ_BAB-like"/>
    <property type="match status" value="1"/>
</dbReference>
<feature type="region of interest" description="Disordered" evidence="7">
    <location>
        <begin position="363"/>
        <end position="392"/>
    </location>
</feature>
<comment type="subcellular location">
    <subcellularLocation>
        <location evidence="1">Nucleus</location>
    </subcellularLocation>
</comment>
<dbReference type="Proteomes" id="UP000215335">
    <property type="component" value="Unassembled WGS sequence"/>
</dbReference>
<dbReference type="STRING" id="543379.A0A232EXR9"/>
<feature type="compositionally biased region" description="Polar residues" evidence="7">
    <location>
        <begin position="370"/>
        <end position="379"/>
    </location>
</feature>
<dbReference type="AlphaFoldDB" id="A0A232EXR9"/>
<dbReference type="InterPro" id="IPR011333">
    <property type="entry name" value="SKP1/BTB/POZ_sf"/>
</dbReference>
<dbReference type="PROSITE" id="PS50808">
    <property type="entry name" value="ZF_BED"/>
    <property type="match status" value="1"/>
</dbReference>
<dbReference type="Pfam" id="PF13912">
    <property type="entry name" value="zf-C2H2_6"/>
    <property type="match status" value="1"/>
</dbReference>